<name>A0A3M7TN58_9BACI</name>
<evidence type="ECO:0000313" key="2">
    <source>
        <dbReference type="EMBL" id="RNA66892.1"/>
    </source>
</evidence>
<sequence>MPIAMSLLILIGVTIPALALVFQKGDDTRKKNVLKMLFPAAIIILLYLPSALINQEPPGYVQVIGLAAVLSMLLLKKHRLFVFTSTAALLALGGYYFFDVL</sequence>
<keyword evidence="3" id="KW-1185">Reference proteome</keyword>
<keyword evidence="1" id="KW-0812">Transmembrane</keyword>
<accession>A0A3M7TN58</accession>
<feature type="transmembrane region" description="Helical" evidence="1">
    <location>
        <begin position="80"/>
        <end position="98"/>
    </location>
</feature>
<dbReference type="Proteomes" id="UP000278746">
    <property type="component" value="Unassembled WGS sequence"/>
</dbReference>
<keyword evidence="1" id="KW-1133">Transmembrane helix</keyword>
<gene>
    <name evidence="2" type="ORF">EBO34_16955</name>
</gene>
<dbReference type="OrthoDB" id="9899169at2"/>
<protein>
    <submittedName>
        <fullName evidence="2">Uncharacterized protein</fullName>
    </submittedName>
</protein>
<keyword evidence="1" id="KW-0472">Membrane</keyword>
<evidence type="ECO:0000313" key="3">
    <source>
        <dbReference type="Proteomes" id="UP000278746"/>
    </source>
</evidence>
<dbReference type="RefSeq" id="WP_122900787.1">
    <property type="nucleotide sequence ID" value="NZ_RHIB01000003.1"/>
</dbReference>
<dbReference type="AlphaFoldDB" id="A0A3M7TN58"/>
<feature type="transmembrane region" description="Helical" evidence="1">
    <location>
        <begin position="34"/>
        <end position="53"/>
    </location>
</feature>
<evidence type="ECO:0000256" key="1">
    <source>
        <dbReference type="SAM" id="Phobius"/>
    </source>
</evidence>
<comment type="caution">
    <text evidence="2">The sequence shown here is derived from an EMBL/GenBank/DDBJ whole genome shotgun (WGS) entry which is preliminary data.</text>
</comment>
<proteinExistence type="predicted"/>
<organism evidence="2 3">
    <name type="scientific">Alteribacter keqinensis</name>
    <dbReference type="NCBI Taxonomy" id="2483800"/>
    <lineage>
        <taxon>Bacteria</taxon>
        <taxon>Bacillati</taxon>
        <taxon>Bacillota</taxon>
        <taxon>Bacilli</taxon>
        <taxon>Bacillales</taxon>
        <taxon>Bacillaceae</taxon>
        <taxon>Alteribacter</taxon>
    </lineage>
</organism>
<feature type="transmembrane region" description="Helical" evidence="1">
    <location>
        <begin position="6"/>
        <end position="22"/>
    </location>
</feature>
<dbReference type="EMBL" id="RHIB01000003">
    <property type="protein sequence ID" value="RNA66892.1"/>
    <property type="molecule type" value="Genomic_DNA"/>
</dbReference>
<feature type="transmembrane region" description="Helical" evidence="1">
    <location>
        <begin position="59"/>
        <end position="75"/>
    </location>
</feature>
<reference evidence="2 3" key="1">
    <citation type="submission" date="2018-10" db="EMBL/GenBank/DDBJ databases">
        <title>Bacillus Keqinensis sp. nov., a moderately halophilic bacterium isolated from a saline-alkaline lake.</title>
        <authorList>
            <person name="Wang H."/>
        </authorList>
    </citation>
    <scope>NUCLEOTIDE SEQUENCE [LARGE SCALE GENOMIC DNA]</scope>
    <source>
        <strain evidence="2 3">KQ-3</strain>
    </source>
</reference>